<evidence type="ECO:0000256" key="5">
    <source>
        <dbReference type="ARBA" id="ARBA00022679"/>
    </source>
</evidence>
<evidence type="ECO:0000256" key="1">
    <source>
        <dbReference type="ARBA" id="ARBA00004496"/>
    </source>
</evidence>
<dbReference type="InterPro" id="IPR050156">
    <property type="entry name" value="TC-AMP_synthase_SUA5"/>
</dbReference>
<reference evidence="13" key="1">
    <citation type="submission" date="2020-12" db="EMBL/GenBank/DDBJ databases">
        <title>Taurinivorans muris gen. nov., sp. nov., fundamental and realized metabolic niche of a ubiquitous sulfidogenic bacterium in the murine intestine.</title>
        <authorList>
            <person name="Ye H."/>
            <person name="Hanson B.T."/>
            <person name="Loy A."/>
        </authorList>
    </citation>
    <scope>NUCLEOTIDE SEQUENCE</scope>
    <source>
        <strain evidence="13">LT0009</strain>
    </source>
</reference>
<keyword evidence="4" id="KW-0963">Cytoplasm</keyword>
<name>A0ABY5Y3Y8_9BACT</name>
<dbReference type="PANTHER" id="PTHR17490">
    <property type="entry name" value="SUA5"/>
    <property type="match status" value="1"/>
</dbReference>
<gene>
    <name evidence="13" type="ORF">JBF11_01955</name>
</gene>
<keyword evidence="14" id="KW-1185">Reference proteome</keyword>
<evidence type="ECO:0000256" key="10">
    <source>
        <dbReference type="ARBA" id="ARBA00029774"/>
    </source>
</evidence>
<comment type="subcellular location">
    <subcellularLocation>
        <location evidence="1">Cytoplasm</location>
    </subcellularLocation>
</comment>
<dbReference type="PANTHER" id="PTHR17490:SF16">
    <property type="entry name" value="THREONYLCARBAMOYL-AMP SYNTHASE"/>
    <property type="match status" value="1"/>
</dbReference>
<evidence type="ECO:0000256" key="4">
    <source>
        <dbReference type="ARBA" id="ARBA00022490"/>
    </source>
</evidence>
<keyword evidence="5" id="KW-0808">Transferase</keyword>
<evidence type="ECO:0000256" key="8">
    <source>
        <dbReference type="ARBA" id="ARBA00022741"/>
    </source>
</evidence>
<keyword evidence="9" id="KW-0067">ATP-binding</keyword>
<evidence type="ECO:0000256" key="11">
    <source>
        <dbReference type="ARBA" id="ARBA00048366"/>
    </source>
</evidence>
<comment type="catalytic activity">
    <reaction evidence="11">
        <text>L-threonine + hydrogencarbonate + ATP = L-threonylcarbamoyladenylate + diphosphate + H2O</text>
        <dbReference type="Rhea" id="RHEA:36407"/>
        <dbReference type="ChEBI" id="CHEBI:15377"/>
        <dbReference type="ChEBI" id="CHEBI:17544"/>
        <dbReference type="ChEBI" id="CHEBI:30616"/>
        <dbReference type="ChEBI" id="CHEBI:33019"/>
        <dbReference type="ChEBI" id="CHEBI:57926"/>
        <dbReference type="ChEBI" id="CHEBI:73682"/>
        <dbReference type="EC" id="2.7.7.87"/>
    </reaction>
</comment>
<sequence>MLELGLEKAVSVLNAEGIIIYPTETFYGIGCKISSEKAISSIFQAKKRLLALPLPTIVSNLEQVYAFTQLSSAVRSDVEELAKLFWAGPLTLILPAKKNVSALLTGGTGTLAVRLSSHPVAVALAEGVGEPIVSSSANISGKEPVSDFSALDEELLKRVNGYVNLPPKPQGGFASTIISVQGDKEIKILRHGAVSLEQLSEQGYRAI</sequence>
<keyword evidence="6" id="KW-0819">tRNA processing</keyword>
<protein>
    <recommendedName>
        <fullName evidence="10">L-threonylcarbamoyladenylate synthase</fullName>
        <ecNumber evidence="3">2.7.7.87</ecNumber>
    </recommendedName>
    <alternativeName>
        <fullName evidence="10">L-threonylcarbamoyladenylate synthase</fullName>
    </alternativeName>
</protein>
<dbReference type="Pfam" id="PF01300">
    <property type="entry name" value="Sua5_yciO_yrdC"/>
    <property type="match status" value="1"/>
</dbReference>
<comment type="similarity">
    <text evidence="2">Belongs to the SUA5 family.</text>
</comment>
<dbReference type="RefSeq" id="WP_334315703.1">
    <property type="nucleotide sequence ID" value="NZ_CP065938.1"/>
</dbReference>
<dbReference type="Proteomes" id="UP001058120">
    <property type="component" value="Chromosome"/>
</dbReference>
<dbReference type="InterPro" id="IPR006070">
    <property type="entry name" value="Sua5-like_dom"/>
</dbReference>
<dbReference type="SUPFAM" id="SSF55821">
    <property type="entry name" value="YrdC/RibB"/>
    <property type="match status" value="1"/>
</dbReference>
<evidence type="ECO:0000313" key="14">
    <source>
        <dbReference type="Proteomes" id="UP001058120"/>
    </source>
</evidence>
<evidence type="ECO:0000256" key="3">
    <source>
        <dbReference type="ARBA" id="ARBA00012584"/>
    </source>
</evidence>
<evidence type="ECO:0000313" key="13">
    <source>
        <dbReference type="EMBL" id="UWX06102.1"/>
    </source>
</evidence>
<evidence type="ECO:0000256" key="2">
    <source>
        <dbReference type="ARBA" id="ARBA00007663"/>
    </source>
</evidence>
<evidence type="ECO:0000256" key="9">
    <source>
        <dbReference type="ARBA" id="ARBA00022840"/>
    </source>
</evidence>
<keyword evidence="8" id="KW-0547">Nucleotide-binding</keyword>
<accession>A0ABY5Y3Y8</accession>
<feature type="domain" description="YrdC-like" evidence="12">
    <location>
        <begin position="3"/>
        <end position="194"/>
    </location>
</feature>
<dbReference type="InterPro" id="IPR017945">
    <property type="entry name" value="DHBP_synth_RibB-like_a/b_dom"/>
</dbReference>
<keyword evidence="7" id="KW-0548">Nucleotidyltransferase</keyword>
<dbReference type="Gene3D" id="3.90.870.10">
    <property type="entry name" value="DHBP synthase"/>
    <property type="match status" value="1"/>
</dbReference>
<evidence type="ECO:0000256" key="6">
    <source>
        <dbReference type="ARBA" id="ARBA00022694"/>
    </source>
</evidence>
<dbReference type="EMBL" id="CP065938">
    <property type="protein sequence ID" value="UWX06102.1"/>
    <property type="molecule type" value="Genomic_DNA"/>
</dbReference>
<dbReference type="NCBIfam" id="TIGR00057">
    <property type="entry name" value="L-threonylcarbamoyladenylate synthase"/>
    <property type="match status" value="1"/>
</dbReference>
<proteinExistence type="inferred from homology"/>
<dbReference type="PROSITE" id="PS51163">
    <property type="entry name" value="YRDC"/>
    <property type="match status" value="1"/>
</dbReference>
<organism evidence="13 14">
    <name type="scientific">Taurinivorans muris</name>
    <dbReference type="NCBI Taxonomy" id="2787751"/>
    <lineage>
        <taxon>Bacteria</taxon>
        <taxon>Pseudomonadati</taxon>
        <taxon>Thermodesulfobacteriota</taxon>
        <taxon>Desulfovibrionia</taxon>
        <taxon>Desulfovibrionales</taxon>
        <taxon>Desulfovibrionaceae</taxon>
        <taxon>Taurinivorans</taxon>
    </lineage>
</organism>
<dbReference type="EC" id="2.7.7.87" evidence="3"/>
<evidence type="ECO:0000256" key="7">
    <source>
        <dbReference type="ARBA" id="ARBA00022695"/>
    </source>
</evidence>
<evidence type="ECO:0000259" key="12">
    <source>
        <dbReference type="PROSITE" id="PS51163"/>
    </source>
</evidence>